<evidence type="ECO:0000256" key="2">
    <source>
        <dbReference type="SAM" id="Phobius"/>
    </source>
</evidence>
<feature type="compositionally biased region" description="Low complexity" evidence="1">
    <location>
        <begin position="194"/>
        <end position="209"/>
    </location>
</feature>
<keyword evidence="4" id="KW-1185">Reference proteome</keyword>
<evidence type="ECO:0000256" key="1">
    <source>
        <dbReference type="SAM" id="MobiDB-lite"/>
    </source>
</evidence>
<keyword evidence="2" id="KW-0472">Membrane</keyword>
<evidence type="ECO:0000313" key="3">
    <source>
        <dbReference type="EMBL" id="MFD1568787.1"/>
    </source>
</evidence>
<reference evidence="3 4" key="1">
    <citation type="journal article" date="2019" name="Int. J. Syst. Evol. Microbiol.">
        <title>The Global Catalogue of Microorganisms (GCM) 10K type strain sequencing project: providing services to taxonomists for standard genome sequencing and annotation.</title>
        <authorList>
            <consortium name="The Broad Institute Genomics Platform"/>
            <consortium name="The Broad Institute Genome Sequencing Center for Infectious Disease"/>
            <person name="Wu L."/>
            <person name="Ma J."/>
        </authorList>
    </citation>
    <scope>NUCLEOTIDE SEQUENCE [LARGE SCALE GENOMIC DNA]</scope>
    <source>
        <strain evidence="3 4">CGMCC 1.12859</strain>
    </source>
</reference>
<dbReference type="RefSeq" id="WP_267645029.1">
    <property type="nucleotide sequence ID" value="NZ_JANHGR010000001.1"/>
</dbReference>
<keyword evidence="2" id="KW-1133">Transmembrane helix</keyword>
<accession>A0ABD6BVY1</accession>
<protein>
    <submittedName>
        <fullName evidence="3">Uncharacterized protein</fullName>
    </submittedName>
</protein>
<organism evidence="3 4">
    <name type="scientific">Halolamina litorea</name>
    <dbReference type="NCBI Taxonomy" id="1515593"/>
    <lineage>
        <taxon>Archaea</taxon>
        <taxon>Methanobacteriati</taxon>
        <taxon>Methanobacteriota</taxon>
        <taxon>Stenosarchaea group</taxon>
        <taxon>Halobacteria</taxon>
        <taxon>Halobacteriales</taxon>
        <taxon>Haloferacaceae</taxon>
    </lineage>
</organism>
<comment type="caution">
    <text evidence="3">The sequence shown here is derived from an EMBL/GenBank/DDBJ whole genome shotgun (WGS) entry which is preliminary data.</text>
</comment>
<name>A0ABD6BVY1_9EURY</name>
<sequence length="220" mass="22836">MLLQTVSRGWKLGLLLFVLVGVGLVSYWVYRDADARGMADAPYWGAAVGVASVIGVIVGGVVAVGVYLSARPDEYVGGERPFDAFGDATGAGDQSGADPAHDDLPPVPELSTERVENASETTLRGYARRYDRLDATGDPETIRAALSALVAAGATDELGETVEEADASERPTGGPGPAGVDRWHHAGRPPVRSDSAGADTDADAAAGDGPAREFEWVEEA</sequence>
<dbReference type="Proteomes" id="UP001597139">
    <property type="component" value="Unassembled WGS sequence"/>
</dbReference>
<proteinExistence type="predicted"/>
<dbReference type="AlphaFoldDB" id="A0ABD6BVY1"/>
<gene>
    <name evidence="3" type="ORF">ACFSAU_14925</name>
</gene>
<feature type="compositionally biased region" description="Basic and acidic residues" evidence="1">
    <location>
        <begin position="210"/>
        <end position="220"/>
    </location>
</feature>
<feature type="region of interest" description="Disordered" evidence="1">
    <location>
        <begin position="81"/>
        <end position="121"/>
    </location>
</feature>
<evidence type="ECO:0000313" key="4">
    <source>
        <dbReference type="Proteomes" id="UP001597139"/>
    </source>
</evidence>
<dbReference type="EMBL" id="JBHUCZ010000021">
    <property type="protein sequence ID" value="MFD1568787.1"/>
    <property type="molecule type" value="Genomic_DNA"/>
</dbReference>
<feature type="region of interest" description="Disordered" evidence="1">
    <location>
        <begin position="158"/>
        <end position="220"/>
    </location>
</feature>
<feature type="transmembrane region" description="Helical" evidence="2">
    <location>
        <begin position="12"/>
        <end position="30"/>
    </location>
</feature>
<keyword evidence="2" id="KW-0812">Transmembrane</keyword>
<feature type="transmembrane region" description="Helical" evidence="2">
    <location>
        <begin position="42"/>
        <end position="70"/>
    </location>
</feature>